<feature type="signal peptide" evidence="4">
    <location>
        <begin position="1"/>
        <end position="21"/>
    </location>
</feature>
<organism evidence="6 7">
    <name type="scientific">Pseudodonghicola flavimaris</name>
    <dbReference type="NCBI Taxonomy" id="3050036"/>
    <lineage>
        <taxon>Bacteria</taxon>
        <taxon>Pseudomonadati</taxon>
        <taxon>Pseudomonadota</taxon>
        <taxon>Alphaproteobacteria</taxon>
        <taxon>Rhodobacterales</taxon>
        <taxon>Paracoccaceae</taxon>
        <taxon>Pseudodonghicola</taxon>
    </lineage>
</organism>
<dbReference type="PANTHER" id="PTHR36504">
    <property type="entry name" value="LIPOPOLYSACCHARIDE EXPORT SYSTEM PROTEIN LPTA"/>
    <property type="match status" value="1"/>
</dbReference>
<evidence type="ECO:0000259" key="5">
    <source>
        <dbReference type="Pfam" id="PF03968"/>
    </source>
</evidence>
<feature type="domain" description="Organic solvent tolerance-like N-terminal" evidence="5">
    <location>
        <begin position="41"/>
        <end position="146"/>
    </location>
</feature>
<dbReference type="InterPro" id="IPR014340">
    <property type="entry name" value="LptA"/>
</dbReference>
<dbReference type="Pfam" id="PF03968">
    <property type="entry name" value="LptD_N"/>
    <property type="match status" value="1"/>
</dbReference>
<dbReference type="NCBIfam" id="TIGR03002">
    <property type="entry name" value="outer_YhbN_LptA"/>
    <property type="match status" value="1"/>
</dbReference>
<keyword evidence="2 4" id="KW-0732">Signal</keyword>
<keyword evidence="3" id="KW-0574">Periplasm</keyword>
<reference evidence="6 7" key="1">
    <citation type="submission" date="2023-05" db="EMBL/GenBank/DDBJ databases">
        <title>Pseudodonghicola sp. nov.</title>
        <authorList>
            <person name="Huang J."/>
        </authorList>
    </citation>
    <scope>NUCLEOTIDE SEQUENCE [LARGE SCALE GENOMIC DNA]</scope>
    <source>
        <strain evidence="6 7">IC7</strain>
    </source>
</reference>
<evidence type="ECO:0000256" key="3">
    <source>
        <dbReference type="ARBA" id="ARBA00022764"/>
    </source>
</evidence>
<protein>
    <submittedName>
        <fullName evidence="6">Lipopolysaccharide transport periplasmic protein LptA</fullName>
    </submittedName>
</protein>
<evidence type="ECO:0000256" key="1">
    <source>
        <dbReference type="ARBA" id="ARBA00022448"/>
    </source>
</evidence>
<name>A0ABT7EX44_9RHOB</name>
<proteinExistence type="predicted"/>
<evidence type="ECO:0000313" key="6">
    <source>
        <dbReference type="EMBL" id="MDK3016918.1"/>
    </source>
</evidence>
<dbReference type="RefSeq" id="WP_284479728.1">
    <property type="nucleotide sequence ID" value="NZ_JASNJD010000002.1"/>
</dbReference>
<dbReference type="Proteomes" id="UP001243757">
    <property type="component" value="Unassembled WGS sequence"/>
</dbReference>
<dbReference type="EMBL" id="JASNJD010000002">
    <property type="protein sequence ID" value="MDK3016918.1"/>
    <property type="molecule type" value="Genomic_DNA"/>
</dbReference>
<dbReference type="Gene3D" id="2.60.450.10">
    <property type="entry name" value="Lipopolysaccharide (LPS) transport protein A like domain"/>
    <property type="match status" value="1"/>
</dbReference>
<dbReference type="PANTHER" id="PTHR36504:SF1">
    <property type="entry name" value="LIPOPOLYSACCHARIDE EXPORT SYSTEM PROTEIN LPTA"/>
    <property type="match status" value="1"/>
</dbReference>
<dbReference type="InterPro" id="IPR052037">
    <property type="entry name" value="LPS_export_LptA"/>
</dbReference>
<feature type="chain" id="PRO_5046233833" evidence="4">
    <location>
        <begin position="22"/>
        <end position="165"/>
    </location>
</feature>
<dbReference type="InterPro" id="IPR005653">
    <property type="entry name" value="OstA-like_N"/>
</dbReference>
<keyword evidence="7" id="KW-1185">Reference proteome</keyword>
<gene>
    <name evidence="6" type="primary">lptA</name>
    <name evidence="6" type="ORF">QO033_04475</name>
</gene>
<keyword evidence="1" id="KW-0813">Transport</keyword>
<evidence type="ECO:0000256" key="2">
    <source>
        <dbReference type="ARBA" id="ARBA00022729"/>
    </source>
</evidence>
<evidence type="ECO:0000313" key="7">
    <source>
        <dbReference type="Proteomes" id="UP001243757"/>
    </source>
</evidence>
<accession>A0ABT7EX44</accession>
<evidence type="ECO:0000256" key="4">
    <source>
        <dbReference type="SAM" id="SignalP"/>
    </source>
</evidence>
<comment type="caution">
    <text evidence="6">The sequence shown here is derived from an EMBL/GenBank/DDBJ whole genome shotgun (WGS) entry which is preliminary data.</text>
</comment>
<sequence>MRHLRLLFLTVTLLFGAGALAAQEVPVAFGKSRTDSSAPVEVTADNLDVNQADGSAEFTGDVLVVQGAMRMTANRVFVVYDRAQSRIERLEATGDVLLVSGDDAAEAERADYSIDSGTIVMTGNVLLSQGPSVLSSQKMTVDLDSGTARMAGRVKTILNQDSDDE</sequence>